<evidence type="ECO:0000313" key="3">
    <source>
        <dbReference type="Proteomes" id="UP001234178"/>
    </source>
</evidence>
<evidence type="ECO:0000256" key="1">
    <source>
        <dbReference type="SAM" id="MobiDB-lite"/>
    </source>
</evidence>
<organism evidence="2 3">
    <name type="scientific">Daphnia magna</name>
    <dbReference type="NCBI Taxonomy" id="35525"/>
    <lineage>
        <taxon>Eukaryota</taxon>
        <taxon>Metazoa</taxon>
        <taxon>Ecdysozoa</taxon>
        <taxon>Arthropoda</taxon>
        <taxon>Crustacea</taxon>
        <taxon>Branchiopoda</taxon>
        <taxon>Diplostraca</taxon>
        <taxon>Cladocera</taxon>
        <taxon>Anomopoda</taxon>
        <taxon>Daphniidae</taxon>
        <taxon>Daphnia</taxon>
    </lineage>
</organism>
<comment type="caution">
    <text evidence="2">The sequence shown here is derived from an EMBL/GenBank/DDBJ whole genome shotgun (WGS) entry which is preliminary data.</text>
</comment>
<proteinExistence type="predicted"/>
<dbReference type="EMBL" id="JAOYFB010000039">
    <property type="protein sequence ID" value="KAK4028595.1"/>
    <property type="molecule type" value="Genomic_DNA"/>
</dbReference>
<accession>A0ABR0AU01</accession>
<sequence>MSVTADSTCFLEPKLRPSASNKVAARVEVPGPGSSTAKVFGLDSPIMLYLYLSPTLSDLHPVGFLVTIGDQSLPVRPPLRPPTRRSTSLRNRYALDRIEDHSWGGFEKDQLDRDKTCLVAYHVRNDKGLERRVFSRGISLDTGRNLRHNKDKETLGSRVKYSYRRCDITTSTIGDDDGKTTLLNFFLPYWESSNGLFDDELMDGNMNGLDSSIDENSQVIDDDTLFSTGNHLTTQQSILGLQTSKPSPLQDTINLSAVKVVLSTLAKNEGKVDSNGKNHHAATENISSDGEDGLSLPLKTLDEFEKFEQDLKQDKNHFNKFVGFFIVLKIKRLEKRKTA</sequence>
<protein>
    <submittedName>
        <fullName evidence="2">Uncharacterized protein</fullName>
    </submittedName>
</protein>
<gene>
    <name evidence="2" type="ORF">OUZ56_021600</name>
</gene>
<dbReference type="Proteomes" id="UP001234178">
    <property type="component" value="Unassembled WGS sequence"/>
</dbReference>
<evidence type="ECO:0000313" key="2">
    <source>
        <dbReference type="EMBL" id="KAK4028595.1"/>
    </source>
</evidence>
<feature type="region of interest" description="Disordered" evidence="1">
    <location>
        <begin position="271"/>
        <end position="292"/>
    </location>
</feature>
<name>A0ABR0AU01_9CRUS</name>
<reference evidence="2 3" key="1">
    <citation type="journal article" date="2023" name="Nucleic Acids Res.">
        <title>The hologenome of Daphnia magna reveals possible DNA methylation and microbiome-mediated evolution of the host genome.</title>
        <authorList>
            <person name="Chaturvedi A."/>
            <person name="Li X."/>
            <person name="Dhandapani V."/>
            <person name="Marshall H."/>
            <person name="Kissane S."/>
            <person name="Cuenca-Cambronero M."/>
            <person name="Asole G."/>
            <person name="Calvet F."/>
            <person name="Ruiz-Romero M."/>
            <person name="Marangio P."/>
            <person name="Guigo R."/>
            <person name="Rago D."/>
            <person name="Mirbahai L."/>
            <person name="Eastwood N."/>
            <person name="Colbourne J.K."/>
            <person name="Zhou J."/>
            <person name="Mallon E."/>
            <person name="Orsini L."/>
        </authorList>
    </citation>
    <scope>NUCLEOTIDE SEQUENCE [LARGE SCALE GENOMIC DNA]</scope>
    <source>
        <strain evidence="2">LRV0_1</strain>
    </source>
</reference>
<keyword evidence="3" id="KW-1185">Reference proteome</keyword>